<comment type="caution">
    <text evidence="5">The sequence shown here is derived from an EMBL/GenBank/DDBJ whole genome shotgun (WGS) entry which is preliminary data.</text>
</comment>
<keyword evidence="1 3" id="KW-0547">Nucleotide-binding</keyword>
<dbReference type="Proteomes" id="UP000177652">
    <property type="component" value="Unassembled WGS sequence"/>
</dbReference>
<dbReference type="InterPro" id="IPR005144">
    <property type="entry name" value="ATP-cone_dom"/>
</dbReference>
<dbReference type="GO" id="GO:0003677">
    <property type="term" value="F:DNA binding"/>
    <property type="evidence" value="ECO:0007669"/>
    <property type="project" value="InterPro"/>
</dbReference>
<keyword evidence="2 3" id="KW-0067">ATP-binding</keyword>
<dbReference type="AlphaFoldDB" id="A0A1F6DYJ5"/>
<dbReference type="STRING" id="1798497.A3D71_01195"/>
<evidence type="ECO:0000256" key="3">
    <source>
        <dbReference type="PROSITE-ProRule" id="PRU00492"/>
    </source>
</evidence>
<reference evidence="5 6" key="1">
    <citation type="journal article" date="2016" name="Nat. Commun.">
        <title>Thousands of microbial genomes shed light on interconnected biogeochemical processes in an aquifer system.</title>
        <authorList>
            <person name="Anantharaman K."/>
            <person name="Brown C.T."/>
            <person name="Hug L.A."/>
            <person name="Sharon I."/>
            <person name="Castelle C.J."/>
            <person name="Probst A.J."/>
            <person name="Thomas B.C."/>
            <person name="Singh A."/>
            <person name="Wilkins M.J."/>
            <person name="Karaoz U."/>
            <person name="Brodie E.L."/>
            <person name="Williams K.H."/>
            <person name="Hubbard S.S."/>
            <person name="Banfield J.F."/>
        </authorList>
    </citation>
    <scope>NUCLEOTIDE SEQUENCE [LARGE SCALE GENOMIC DNA]</scope>
</reference>
<name>A0A1F6DYJ5_9BACT</name>
<evidence type="ECO:0000313" key="6">
    <source>
        <dbReference type="Proteomes" id="UP000177652"/>
    </source>
</evidence>
<dbReference type="PROSITE" id="PS51161">
    <property type="entry name" value="ATP_CONE"/>
    <property type="match status" value="1"/>
</dbReference>
<dbReference type="GO" id="GO:0004519">
    <property type="term" value="F:endonuclease activity"/>
    <property type="evidence" value="ECO:0007669"/>
    <property type="project" value="InterPro"/>
</dbReference>
<evidence type="ECO:0000259" key="4">
    <source>
        <dbReference type="PROSITE" id="PS51161"/>
    </source>
</evidence>
<dbReference type="Gene3D" id="3.40.1350.10">
    <property type="match status" value="1"/>
</dbReference>
<gene>
    <name evidence="5" type="ORF">A3D71_01195</name>
</gene>
<evidence type="ECO:0000256" key="1">
    <source>
        <dbReference type="ARBA" id="ARBA00022741"/>
    </source>
</evidence>
<dbReference type="InterPro" id="IPR011856">
    <property type="entry name" value="tRNA_endonuc-like_dom_sf"/>
</dbReference>
<feature type="domain" description="ATP-cone" evidence="4">
    <location>
        <begin position="9"/>
        <end position="91"/>
    </location>
</feature>
<dbReference type="Pfam" id="PF04471">
    <property type="entry name" value="Mrr_cat"/>
    <property type="match status" value="1"/>
</dbReference>
<evidence type="ECO:0000313" key="5">
    <source>
        <dbReference type="EMBL" id="OGG66466.1"/>
    </source>
</evidence>
<dbReference type="GO" id="GO:0009307">
    <property type="term" value="P:DNA restriction-modification system"/>
    <property type="evidence" value="ECO:0007669"/>
    <property type="project" value="InterPro"/>
</dbReference>
<protein>
    <recommendedName>
        <fullName evidence="4">ATP-cone domain-containing protein</fullName>
    </recommendedName>
</protein>
<accession>A0A1F6DYJ5</accession>
<dbReference type="Pfam" id="PF03477">
    <property type="entry name" value="ATP-cone"/>
    <property type="match status" value="1"/>
</dbReference>
<dbReference type="GO" id="GO:0005524">
    <property type="term" value="F:ATP binding"/>
    <property type="evidence" value="ECO:0007669"/>
    <property type="project" value="UniProtKB-UniRule"/>
</dbReference>
<dbReference type="InterPro" id="IPR011335">
    <property type="entry name" value="Restrct_endonuc-II-like"/>
</dbReference>
<dbReference type="EMBL" id="MFLK01000006">
    <property type="protein sequence ID" value="OGG66466.1"/>
    <property type="molecule type" value="Genomic_DNA"/>
</dbReference>
<dbReference type="InterPro" id="IPR007560">
    <property type="entry name" value="Restrct_endonuc_IV_Mrr"/>
</dbReference>
<sequence length="279" mass="31353">MPGLPLKRILITKADGEQEPFDPAKLEHSLAQSGASSTMRARVLSHVMHELKPGMMTEEIYRHAFDILRREETVPVAARYSIKRAVFALGPSGFPFEQFLAEIFRAHGWKAQTGVALNGRCAPHEVDVLAEKNGKRIGIEAKFHNDAAGKTDIKDALYVYARYQDLRSAPEASSRVDEGILVTNTRFTRNAIRYSQCSGLSLIGWDYPRMRNLLTLIEEARVHPLTCLTTLSDSEKRRMLDKRVVLCKHVGTPHLLKDFGVKPDRVPHVLEEAKQLCGI</sequence>
<organism evidence="5 6">
    <name type="scientific">Candidatus Kaiserbacteria bacterium RIFCSPHIGHO2_02_FULL_55_20</name>
    <dbReference type="NCBI Taxonomy" id="1798497"/>
    <lineage>
        <taxon>Bacteria</taxon>
        <taxon>Candidatus Kaiseribacteriota</taxon>
    </lineage>
</organism>
<proteinExistence type="predicted"/>
<dbReference type="SUPFAM" id="SSF52980">
    <property type="entry name" value="Restriction endonuclease-like"/>
    <property type="match status" value="1"/>
</dbReference>
<evidence type="ECO:0000256" key="2">
    <source>
        <dbReference type="ARBA" id="ARBA00022840"/>
    </source>
</evidence>